<dbReference type="EnsemblPlants" id="OGLUM08G10390.1">
    <property type="protein sequence ID" value="OGLUM08G10390.1"/>
    <property type="gene ID" value="OGLUM08G10390"/>
</dbReference>
<dbReference type="Gramene" id="OGLUM08G10390.1">
    <property type="protein sequence ID" value="OGLUM08G10390.1"/>
    <property type="gene ID" value="OGLUM08G10390"/>
</dbReference>
<keyword evidence="1" id="KW-0732">Signal</keyword>
<feature type="signal peptide" evidence="1">
    <location>
        <begin position="1"/>
        <end position="22"/>
    </location>
</feature>
<dbReference type="HOGENOM" id="CLU_2609944_0_0_1"/>
<dbReference type="Proteomes" id="UP000026961">
    <property type="component" value="Chromosome 8"/>
</dbReference>
<keyword evidence="3" id="KW-1185">Reference proteome</keyword>
<evidence type="ECO:0000256" key="1">
    <source>
        <dbReference type="SAM" id="SignalP"/>
    </source>
</evidence>
<sequence length="79" mass="8664">MSLGLFGDVWFLLLISLHPVTPKTFLIIDLEGYLGYLHVFLLAPLSVYDATTGGVEYYAQCCYTLGSGSQGSFIPLWVA</sequence>
<evidence type="ECO:0000313" key="2">
    <source>
        <dbReference type="EnsemblPlants" id="OGLUM08G10390.1"/>
    </source>
</evidence>
<dbReference type="AlphaFoldDB" id="A0A0E0ATJ2"/>
<protein>
    <submittedName>
        <fullName evidence="2">Uncharacterized protein</fullName>
    </submittedName>
</protein>
<proteinExistence type="predicted"/>
<organism evidence="2">
    <name type="scientific">Oryza glumipatula</name>
    <dbReference type="NCBI Taxonomy" id="40148"/>
    <lineage>
        <taxon>Eukaryota</taxon>
        <taxon>Viridiplantae</taxon>
        <taxon>Streptophyta</taxon>
        <taxon>Embryophyta</taxon>
        <taxon>Tracheophyta</taxon>
        <taxon>Spermatophyta</taxon>
        <taxon>Magnoliopsida</taxon>
        <taxon>Liliopsida</taxon>
        <taxon>Poales</taxon>
        <taxon>Poaceae</taxon>
        <taxon>BOP clade</taxon>
        <taxon>Oryzoideae</taxon>
        <taxon>Oryzeae</taxon>
        <taxon>Oryzinae</taxon>
        <taxon>Oryza</taxon>
    </lineage>
</organism>
<accession>A0A0E0ATJ2</accession>
<evidence type="ECO:0000313" key="3">
    <source>
        <dbReference type="Proteomes" id="UP000026961"/>
    </source>
</evidence>
<reference evidence="2" key="1">
    <citation type="submission" date="2015-04" db="UniProtKB">
        <authorList>
            <consortium name="EnsemblPlants"/>
        </authorList>
    </citation>
    <scope>IDENTIFICATION</scope>
</reference>
<name>A0A0E0ATJ2_9ORYZ</name>
<reference evidence="2" key="2">
    <citation type="submission" date="2018-05" db="EMBL/GenBank/DDBJ databases">
        <title>OgluRS3 (Oryza glumaepatula Reference Sequence Version 3).</title>
        <authorList>
            <person name="Zhang J."/>
            <person name="Kudrna D."/>
            <person name="Lee S."/>
            <person name="Talag J."/>
            <person name="Welchert J."/>
            <person name="Wing R.A."/>
        </authorList>
    </citation>
    <scope>NUCLEOTIDE SEQUENCE [LARGE SCALE GENOMIC DNA]</scope>
</reference>
<feature type="chain" id="PRO_5002353836" evidence="1">
    <location>
        <begin position="23"/>
        <end position="79"/>
    </location>
</feature>